<protein>
    <recommendedName>
        <fullName evidence="4">Bacterial repeat domain-containing protein</fullName>
    </recommendedName>
</protein>
<proteinExistence type="predicted"/>
<keyword evidence="1" id="KW-0732">Signal</keyword>
<dbReference type="EMBL" id="JBBFKC010000005">
    <property type="protein sequence ID" value="MEJ3690905.1"/>
    <property type="molecule type" value="Genomic_DNA"/>
</dbReference>
<keyword evidence="3" id="KW-1185">Reference proteome</keyword>
<evidence type="ECO:0008006" key="4">
    <source>
        <dbReference type="Google" id="ProtNLM"/>
    </source>
</evidence>
<reference evidence="2 3" key="1">
    <citation type="submission" date="2024-03" db="EMBL/GenBank/DDBJ databases">
        <authorList>
            <person name="Plomp N."/>
            <person name="Harmsen H.J."/>
        </authorList>
    </citation>
    <scope>NUCLEOTIDE SEQUENCE [LARGE SCALE GENOMIC DNA]</scope>
    <source>
        <strain evidence="2 3">HTF-76H</strain>
    </source>
</reference>
<organism evidence="2 3">
    <name type="scientific">Faecalibacterium taiwanense</name>
    <dbReference type="NCBI Taxonomy" id="3030638"/>
    <lineage>
        <taxon>Bacteria</taxon>
        <taxon>Bacillati</taxon>
        <taxon>Bacillota</taxon>
        <taxon>Clostridia</taxon>
        <taxon>Eubacteriales</taxon>
        <taxon>Oscillospiraceae</taxon>
        <taxon>Faecalibacterium</taxon>
    </lineage>
</organism>
<feature type="chain" id="PRO_5044269197" description="Bacterial repeat domain-containing protein" evidence="1">
    <location>
        <begin position="30"/>
        <end position="1011"/>
    </location>
</feature>
<sequence>MKRNILARRAASAALAACMMFSLSAPALAASTDALLQQSTAAKSAVSVLDMQNDISESVTTMDLRNGSIRVYIGADDKQYAKQGDNEAQQRGNLYITTDGGQTTNTLTIEGGTTGAKVTLSNVNIDAPGAAVSVSGNVELVITGTNTLQSGTDHAGVEKADDNGTLTISGSGTLNAYGGESGAGIGSGSQKGCSNIEIESGIINAHGGQWGAGIGSGNVGNRPGVLGGSYITINGGDVTAYGGSEAAGIGGGFKGNGKDITINGGTVHAESGGGEKVAAIGGGRVNGVGKNIQITGGNVTVKSGTGVWIGGTNGEISKDSLTGAVTYVAQNGNVENTANWDIMVNETAVNGVNYKDILSDGALCYDIEEKTLTAKERINYVLKVRAPETDVILNGGIGARSSLTIGQQGDSSAVGAHDVTVTSDRYDAIQGEADINCTGKVNIRSDKSMAVNGSLNIYDSSEVTLSAGSNVVNGSANITSNGNVAIYSTVGRAAEKLTINNAENVTISIRDAAGAVSRDTKITASGTVTLKNNAQGGRVGTVAFTQAGGKNYVYYTSEEPDAKLIDPRIHPLAEAAGSRYLRIEPRETYSITVKNGTAQVVGDTDGKLTTAFAGEKVTVSGKNENPSVTKFGGWKVISPESFELTEGQKNAEKNMTFTMPASPVELKASYSFPAPVVDMPVIVTGGTIRVGKGERQTGTVFVQPGQTVTIEANEPVKENESFHHWKVEKDSSKNIGIIEGSLGSETEKGTEKIVFTMPQDGVKLTAVYSIPASVLRSTVTVTGGTAKSTLDEGSDIPAEIGTTVEITATPYDAEKYPGMEFVEWEIKYPDSFYEKFPDGIPENLQLKLDNAKSAATTFKMPVYPVKLIAHWSASPVAKPDPDEPLDEDFGVEPAPMDTTGGTIAAVAVGGAAIWGGYEIATRVILHNLLPEGAAIPANRGQLALLIWTEKGKPEPAAQPAFADITDAEQAKAAQWCTEQGTMDAKGDRFEPEGWTPKFKVIEVWNKAFPKK</sequence>
<dbReference type="RefSeq" id="WP_337679157.1">
    <property type="nucleotide sequence ID" value="NZ_JBBFKB010000012.1"/>
</dbReference>
<feature type="signal peptide" evidence="1">
    <location>
        <begin position="1"/>
        <end position="29"/>
    </location>
</feature>
<name>A0AB35XYN6_9FIRM</name>
<dbReference type="Proteomes" id="UP001379600">
    <property type="component" value="Unassembled WGS sequence"/>
</dbReference>
<dbReference type="AlphaFoldDB" id="A0AB35XYN6"/>
<evidence type="ECO:0000313" key="2">
    <source>
        <dbReference type="EMBL" id="MEJ3690905.1"/>
    </source>
</evidence>
<evidence type="ECO:0000256" key="1">
    <source>
        <dbReference type="SAM" id="SignalP"/>
    </source>
</evidence>
<gene>
    <name evidence="2" type="ORF">WF787_06650</name>
</gene>
<dbReference type="Pfam" id="PF18889">
    <property type="entry name" value="Beta_helix_3"/>
    <property type="match status" value="4"/>
</dbReference>
<accession>A0AB35XYN6</accession>
<evidence type="ECO:0000313" key="3">
    <source>
        <dbReference type="Proteomes" id="UP001379600"/>
    </source>
</evidence>
<comment type="caution">
    <text evidence="2">The sequence shown here is derived from an EMBL/GenBank/DDBJ whole genome shotgun (WGS) entry which is preliminary data.</text>
</comment>